<evidence type="ECO:0000256" key="3">
    <source>
        <dbReference type="ARBA" id="ARBA00023027"/>
    </source>
</evidence>
<comment type="caution">
    <text evidence="5">The sequence shown here is derived from an EMBL/GenBank/DDBJ whole genome shotgun (WGS) entry which is preliminary data.</text>
</comment>
<evidence type="ECO:0000259" key="4">
    <source>
        <dbReference type="Pfam" id="PF01370"/>
    </source>
</evidence>
<dbReference type="InterPro" id="IPR036291">
    <property type="entry name" value="NAD(P)-bd_dom_sf"/>
</dbReference>
<dbReference type="Proteomes" id="UP000636479">
    <property type="component" value="Unassembled WGS sequence"/>
</dbReference>
<dbReference type="Pfam" id="PF01370">
    <property type="entry name" value="Epimerase"/>
    <property type="match status" value="1"/>
</dbReference>
<feature type="domain" description="NAD-dependent epimerase/dehydratase" evidence="4">
    <location>
        <begin position="6"/>
        <end position="173"/>
    </location>
</feature>
<evidence type="ECO:0000256" key="2">
    <source>
        <dbReference type="ARBA" id="ARBA00023002"/>
    </source>
</evidence>
<dbReference type="AlphaFoldDB" id="A0A8H6TAC1"/>
<gene>
    <name evidence="5" type="ORF">MIND_00236500</name>
</gene>
<reference evidence="5" key="1">
    <citation type="submission" date="2020-05" db="EMBL/GenBank/DDBJ databases">
        <title>Mycena genomes resolve the evolution of fungal bioluminescence.</title>
        <authorList>
            <person name="Tsai I.J."/>
        </authorList>
    </citation>
    <scope>NUCLEOTIDE SEQUENCE</scope>
    <source>
        <strain evidence="5">171206Taipei</strain>
    </source>
</reference>
<dbReference type="SUPFAM" id="SSF51735">
    <property type="entry name" value="NAD(P)-binding Rossmann-fold domains"/>
    <property type="match status" value="1"/>
</dbReference>
<name>A0A8H6TAC1_9AGAR</name>
<dbReference type="OrthoDB" id="202470at2759"/>
<evidence type="ECO:0000313" key="6">
    <source>
        <dbReference type="Proteomes" id="UP000636479"/>
    </source>
</evidence>
<keyword evidence="6" id="KW-1185">Reference proteome</keyword>
<accession>A0A8H6TAC1</accession>
<dbReference type="GO" id="GO:0016491">
    <property type="term" value="F:oxidoreductase activity"/>
    <property type="evidence" value="ECO:0007669"/>
    <property type="project" value="UniProtKB-KW"/>
</dbReference>
<organism evidence="5 6">
    <name type="scientific">Mycena indigotica</name>
    <dbReference type="NCBI Taxonomy" id="2126181"/>
    <lineage>
        <taxon>Eukaryota</taxon>
        <taxon>Fungi</taxon>
        <taxon>Dikarya</taxon>
        <taxon>Basidiomycota</taxon>
        <taxon>Agaricomycotina</taxon>
        <taxon>Agaricomycetes</taxon>
        <taxon>Agaricomycetidae</taxon>
        <taxon>Agaricales</taxon>
        <taxon>Marasmiineae</taxon>
        <taxon>Mycenaceae</taxon>
        <taxon>Mycena</taxon>
    </lineage>
</organism>
<dbReference type="InterPro" id="IPR001509">
    <property type="entry name" value="Epimerase_deHydtase"/>
</dbReference>
<keyword evidence="3" id="KW-0520">NAD</keyword>
<protein>
    <submittedName>
        <fullName evidence="5">NAD-binding protein</fullName>
    </submittedName>
</protein>
<dbReference type="EMBL" id="JACAZF010000002">
    <property type="protein sequence ID" value="KAF7312235.1"/>
    <property type="molecule type" value="Genomic_DNA"/>
</dbReference>
<comment type="similarity">
    <text evidence="1">Belongs to the NAD(P)-dependent epimerase/dehydratase family.</text>
</comment>
<dbReference type="PANTHER" id="PTHR43103">
    <property type="entry name" value="NUCLEOSIDE-DIPHOSPHATE-SUGAR EPIMERASE"/>
    <property type="match status" value="1"/>
</dbReference>
<evidence type="ECO:0000256" key="1">
    <source>
        <dbReference type="ARBA" id="ARBA00007637"/>
    </source>
</evidence>
<evidence type="ECO:0000313" key="5">
    <source>
        <dbReference type="EMBL" id="KAF7312235.1"/>
    </source>
</evidence>
<sequence length="277" mass="30746">MPDPLIAVTGCNGSVGKRVVLCALKHGYHVVGIDFSPRVPDDPTPEFTFIQADLTDFDATLKALSGCEAVLHLAALPQPGDYRVKVHNNNVVISWNILQAAAELGIKRIAQASSVNVLALVYSRAHSFRYFPLDEEHPTEPDEPYGLSKVICELQAQTIVRRHPDMRVASLRLHWSVEHARKHDHSSNAKHDLWGYVQEDSAAEAFILAVTHSTEAWTTAAEAFFIVAPQTFSTRDTMDLIREHYPDIPIKSGKTVSGRASFFDCDKAARLLGWVHD</sequence>
<dbReference type="GeneID" id="59341764"/>
<dbReference type="PANTHER" id="PTHR43103:SF5">
    <property type="entry name" value="4-EPIMERASE, PUTATIVE (AFU_ORTHOLOGUE AFUA_7G00360)-RELATED"/>
    <property type="match status" value="1"/>
</dbReference>
<dbReference type="Gene3D" id="3.40.50.720">
    <property type="entry name" value="NAD(P)-binding Rossmann-like Domain"/>
    <property type="match status" value="1"/>
</dbReference>
<proteinExistence type="inferred from homology"/>
<keyword evidence="2" id="KW-0560">Oxidoreductase</keyword>
<dbReference type="RefSeq" id="XP_037224343.1">
    <property type="nucleotide sequence ID" value="XM_037359248.1"/>
</dbReference>